<dbReference type="WBParaSite" id="Pan_g11326.t1">
    <property type="protein sequence ID" value="Pan_g11326.t1"/>
    <property type="gene ID" value="Pan_g11326"/>
</dbReference>
<keyword evidence="2" id="KW-1185">Reference proteome</keyword>
<evidence type="ECO:0000313" key="3">
    <source>
        <dbReference type="WBParaSite" id="Pan_g11326.t1"/>
    </source>
</evidence>
<dbReference type="AlphaFoldDB" id="A0A7E4UQN1"/>
<organism evidence="2 3">
    <name type="scientific">Panagrellus redivivus</name>
    <name type="common">Microworm</name>
    <dbReference type="NCBI Taxonomy" id="6233"/>
    <lineage>
        <taxon>Eukaryota</taxon>
        <taxon>Metazoa</taxon>
        <taxon>Ecdysozoa</taxon>
        <taxon>Nematoda</taxon>
        <taxon>Chromadorea</taxon>
        <taxon>Rhabditida</taxon>
        <taxon>Tylenchina</taxon>
        <taxon>Panagrolaimomorpha</taxon>
        <taxon>Panagrolaimoidea</taxon>
        <taxon>Panagrolaimidae</taxon>
        <taxon>Panagrellus</taxon>
    </lineage>
</organism>
<protein>
    <submittedName>
        <fullName evidence="3">Uncharacterized protein</fullName>
    </submittedName>
</protein>
<feature type="region of interest" description="Disordered" evidence="1">
    <location>
        <begin position="9"/>
        <end position="29"/>
    </location>
</feature>
<proteinExistence type="predicted"/>
<feature type="region of interest" description="Disordered" evidence="1">
    <location>
        <begin position="89"/>
        <end position="116"/>
    </location>
</feature>
<dbReference type="Proteomes" id="UP000492821">
    <property type="component" value="Unassembled WGS sequence"/>
</dbReference>
<name>A0A7E4UQN1_PANRE</name>
<reference evidence="3" key="2">
    <citation type="submission" date="2020-10" db="UniProtKB">
        <authorList>
            <consortium name="WormBaseParasite"/>
        </authorList>
    </citation>
    <scope>IDENTIFICATION</scope>
</reference>
<sequence length="116" mass="11970">MIDVLTQHVAGQTDASPAVDQLAGDGANTPNFGGQFLTSSIVNTNTRAASTDTVQHLGSDATPNAANSSNGLSVQSLLLAGRPGRSKLLKSPSDDSLRFVNPFHYSSPTSSSLSVR</sequence>
<evidence type="ECO:0000256" key="1">
    <source>
        <dbReference type="SAM" id="MobiDB-lite"/>
    </source>
</evidence>
<feature type="compositionally biased region" description="Polar residues" evidence="1">
    <location>
        <begin position="104"/>
        <end position="116"/>
    </location>
</feature>
<reference evidence="2" key="1">
    <citation type="journal article" date="2013" name="Genetics">
        <title>The draft genome and transcriptome of Panagrellus redivivus are shaped by the harsh demands of a free-living lifestyle.</title>
        <authorList>
            <person name="Srinivasan J."/>
            <person name="Dillman A.R."/>
            <person name="Macchietto M.G."/>
            <person name="Heikkinen L."/>
            <person name="Lakso M."/>
            <person name="Fracchia K.M."/>
            <person name="Antoshechkin I."/>
            <person name="Mortazavi A."/>
            <person name="Wong G."/>
            <person name="Sternberg P.W."/>
        </authorList>
    </citation>
    <scope>NUCLEOTIDE SEQUENCE [LARGE SCALE GENOMIC DNA]</scope>
    <source>
        <strain evidence="2">MT8872</strain>
    </source>
</reference>
<evidence type="ECO:0000313" key="2">
    <source>
        <dbReference type="Proteomes" id="UP000492821"/>
    </source>
</evidence>
<accession>A0A7E4UQN1</accession>